<dbReference type="InterPro" id="IPR008271">
    <property type="entry name" value="Ser/Thr_kinase_AS"/>
</dbReference>
<dbReference type="InterPro" id="IPR000719">
    <property type="entry name" value="Prot_kinase_dom"/>
</dbReference>
<evidence type="ECO:0000256" key="4">
    <source>
        <dbReference type="ARBA" id="ARBA00022679"/>
    </source>
</evidence>
<keyword evidence="15" id="KW-1185">Reference proteome</keyword>
<dbReference type="InterPro" id="IPR001180">
    <property type="entry name" value="CNH_dom"/>
</dbReference>
<feature type="compositionally biased region" description="Polar residues" evidence="11">
    <location>
        <begin position="817"/>
        <end position="826"/>
    </location>
</feature>
<dbReference type="GO" id="GO:0005524">
    <property type="term" value="F:ATP binding"/>
    <property type="evidence" value="ECO:0007669"/>
    <property type="project" value="UniProtKB-UniRule"/>
</dbReference>
<dbReference type="Gene3D" id="1.10.510.10">
    <property type="entry name" value="Transferase(Phosphotransferase) domain 1"/>
    <property type="match status" value="1"/>
</dbReference>
<feature type="compositionally biased region" description="Low complexity" evidence="11">
    <location>
        <begin position="558"/>
        <end position="578"/>
    </location>
</feature>
<dbReference type="Proteomes" id="UP000472270">
    <property type="component" value="Unassembled WGS sequence"/>
</dbReference>
<evidence type="ECO:0000256" key="5">
    <source>
        <dbReference type="ARBA" id="ARBA00022741"/>
    </source>
</evidence>
<protein>
    <recommendedName>
        <fullName evidence="2">non-specific serine/threonine protein kinase</fullName>
        <ecNumber evidence="2">2.7.11.1</ecNumber>
    </recommendedName>
</protein>
<feature type="compositionally biased region" description="Acidic residues" evidence="11">
    <location>
        <begin position="308"/>
        <end position="325"/>
    </location>
</feature>
<feature type="region of interest" description="Disordered" evidence="11">
    <location>
        <begin position="485"/>
        <end position="753"/>
    </location>
</feature>
<dbReference type="FunFam" id="3.30.200.20:FF:000006">
    <property type="entry name" value="TRAF2 and NCK-interacting protein kinase isoform 4"/>
    <property type="match status" value="1"/>
</dbReference>
<keyword evidence="5 10" id="KW-0547">Nucleotide-binding</keyword>
<feature type="compositionally biased region" description="Low complexity" evidence="11">
    <location>
        <begin position="693"/>
        <end position="709"/>
    </location>
</feature>
<feature type="region of interest" description="Disordered" evidence="11">
    <location>
        <begin position="386"/>
        <end position="449"/>
    </location>
</feature>
<feature type="region of interest" description="Disordered" evidence="11">
    <location>
        <begin position="857"/>
        <end position="891"/>
    </location>
</feature>
<organism evidence="14 15">
    <name type="scientific">Sinocyclocheilus rhinocerous</name>
    <dbReference type="NCBI Taxonomy" id="307959"/>
    <lineage>
        <taxon>Eukaryota</taxon>
        <taxon>Metazoa</taxon>
        <taxon>Chordata</taxon>
        <taxon>Craniata</taxon>
        <taxon>Vertebrata</taxon>
        <taxon>Euteleostomi</taxon>
        <taxon>Actinopterygii</taxon>
        <taxon>Neopterygii</taxon>
        <taxon>Teleostei</taxon>
        <taxon>Ostariophysi</taxon>
        <taxon>Cypriniformes</taxon>
        <taxon>Cyprinidae</taxon>
        <taxon>Cyprininae</taxon>
        <taxon>Sinocyclocheilus</taxon>
    </lineage>
</organism>
<feature type="compositionally biased region" description="Acidic residues" evidence="11">
    <location>
        <begin position="787"/>
        <end position="797"/>
    </location>
</feature>
<evidence type="ECO:0000256" key="10">
    <source>
        <dbReference type="PROSITE-ProRule" id="PRU10141"/>
    </source>
</evidence>
<feature type="compositionally biased region" description="Basic and acidic residues" evidence="11">
    <location>
        <begin position="497"/>
        <end position="507"/>
    </location>
</feature>
<dbReference type="InterPro" id="IPR011009">
    <property type="entry name" value="Kinase-like_dom_sf"/>
</dbReference>
<keyword evidence="4" id="KW-0808">Transferase</keyword>
<gene>
    <name evidence="14" type="primary">LOC107722539</name>
</gene>
<feature type="domain" description="CNH" evidence="13">
    <location>
        <begin position="979"/>
        <end position="1266"/>
    </location>
</feature>
<dbReference type="PROSITE" id="PS50011">
    <property type="entry name" value="PROTEIN_KINASE_DOM"/>
    <property type="match status" value="1"/>
</dbReference>
<proteinExistence type="inferred from homology"/>
<comment type="catalytic activity">
    <reaction evidence="9">
        <text>L-seryl-[protein] + ATP = O-phospho-L-seryl-[protein] + ADP + H(+)</text>
        <dbReference type="Rhea" id="RHEA:17989"/>
        <dbReference type="Rhea" id="RHEA-COMP:9863"/>
        <dbReference type="Rhea" id="RHEA-COMP:11604"/>
        <dbReference type="ChEBI" id="CHEBI:15378"/>
        <dbReference type="ChEBI" id="CHEBI:29999"/>
        <dbReference type="ChEBI" id="CHEBI:30616"/>
        <dbReference type="ChEBI" id="CHEBI:83421"/>
        <dbReference type="ChEBI" id="CHEBI:456216"/>
        <dbReference type="EC" id="2.7.11.1"/>
    </reaction>
</comment>
<dbReference type="SMART" id="SM00036">
    <property type="entry name" value="CNH"/>
    <property type="match status" value="1"/>
</dbReference>
<evidence type="ECO:0000256" key="3">
    <source>
        <dbReference type="ARBA" id="ARBA00022527"/>
    </source>
</evidence>
<name>A0A673LZM8_9TELE</name>
<dbReference type="Pfam" id="PF00069">
    <property type="entry name" value="Pkinase"/>
    <property type="match status" value="1"/>
</dbReference>
<dbReference type="PANTHER" id="PTHR47096:SF1">
    <property type="entry name" value="MISSHAPEN LIKE KINASE 1"/>
    <property type="match status" value="1"/>
</dbReference>
<evidence type="ECO:0000313" key="15">
    <source>
        <dbReference type="Proteomes" id="UP000472270"/>
    </source>
</evidence>
<comment type="similarity">
    <text evidence="1">Belongs to the protein kinase superfamily. STE Ser/Thr protein kinase family. STE20 subfamily.</text>
</comment>
<sequence length="1292" mass="146983">VHLESPAMSCDPAGIFELVELVGNGTYGQVYKGRHVKTGQLAAIKCMDVTGEEEEEIKAEINMLKKYSHHRNIATYYGAFIKKNPPGVDDQLWLVMEFCGAGSVTDLIKNTKGNSLREDWTAYISREILRGLTHLHHHKVIHRDIKGQNVLLTENAEVKLVDFGVSAQLDRTVSRRNTFIGTPYWMAPEVIACDENPDATYDYKSDLWSLGITAIEMAEGAPPLCDMHPMRALFLIPRNPAPRLKSKKWSKKFQSFIESCMVKNHNQRPSTEQLLKHPFIRELPNERQIRIQLKDHIDRTKKKRGERDETEYEYSGSEEEEEEHDMGEPSSIINIPGESTLRRDFLRLQLANKERSEALRRQQLEQQQNEGHKHQLLAERQKRIEEQKEQRHRLEEQQRRERELRKQQEREQRHRYEEQLRREEERRQAEREQEYKRKQLEEQRQSERLQRQLQQERAYLVSLQQQQQQQPQQDSRPAEKKQLYHYKDAVNPSDKPAWAKEVEERSKLNRQSSPALQHKVANRISDPSLPPRSESFSSSGIQPARTPPMHRPVEPQMPHLVPVRSHSSSLSVSQSLHDQSAKGVSAFQESLVSHRPEMPRQNSDPTSEMPPPAPRMASREEKPERSSPWLMEEDVPPKVPQRTTSISPAVVRKNSPGNGESGGGGRAASQLIRTSNPDLRRAELSLDVALQRTSSNSSSSSSTPSSQGGSLAGSSERNQPKEGSPVALQETSKPIQEESRELNKPGRPAVRCIPIDLTALAKELRELRIDEINRPPLKLTDYSSSSEDSESSEDEDGTVGHDGTVSVSDIPRIMPSVQGNNESFTSSRDESFGESYNDESKDGTLRMRAANERQRLGHGESNGFAGHGNLPDLVQQSHSPSGTPTGLNSQDLDSMDEFGHGGGLKASFTPFVDPRVYQTSPTDDNDESSAAALFANELLRQEQAKLNEARKISVVNVNPTNIRPNSDTPEIRKYKKRFNSEILCAALWGVNLLVGTENGLMLLDRSGQGKVYNLITRRRFQQMEVLEGLNVLVTISGKKNKLRVYYLSWLRNRILHNDPEVEKKQGWITVGDLEGCIHYKVVKYERIKFLVIALKSSVEIYAWAPKPYHKFMAFKSFTELQHRPQLVDLTVEEGQRLKVIYGSSVGFHVIDVDSGNPYDIYIPSHIQSSVTPHAIVVLPKTDGMEMLLCYEDEGVYVNTYGRITKDVVLQWGEMPTSVAYIHSNQIMGWGEKAIEIRSVETGHLDGVFMHKRAQRLKFLCERNDKVFFASVRSGGSSQVFFMTLNRNSLMNW</sequence>
<reference evidence="14" key="2">
    <citation type="submission" date="2025-09" db="UniProtKB">
        <authorList>
            <consortium name="Ensembl"/>
        </authorList>
    </citation>
    <scope>IDENTIFICATION</scope>
</reference>
<dbReference type="PANTHER" id="PTHR47096">
    <property type="entry name" value="MISSHAPEN LIKE KINASE 1"/>
    <property type="match status" value="1"/>
</dbReference>
<dbReference type="PROSITE" id="PS00107">
    <property type="entry name" value="PROTEIN_KINASE_ATP"/>
    <property type="match status" value="1"/>
</dbReference>
<keyword evidence="6" id="KW-0418">Kinase</keyword>
<feature type="binding site" evidence="10">
    <location>
        <position position="45"/>
    </location>
    <ligand>
        <name>ATP</name>
        <dbReference type="ChEBI" id="CHEBI:30616"/>
    </ligand>
</feature>
<dbReference type="SMART" id="SM00220">
    <property type="entry name" value="S_TKc"/>
    <property type="match status" value="1"/>
</dbReference>
<dbReference type="Ensembl" id="ENSSRHT00000086014.1">
    <property type="protein sequence ID" value="ENSSRHP00000083754.1"/>
    <property type="gene ID" value="ENSSRHG00000041009.1"/>
</dbReference>
<evidence type="ECO:0000256" key="7">
    <source>
        <dbReference type="ARBA" id="ARBA00022840"/>
    </source>
</evidence>
<evidence type="ECO:0000256" key="9">
    <source>
        <dbReference type="ARBA" id="ARBA00048679"/>
    </source>
</evidence>
<keyword evidence="3" id="KW-0723">Serine/threonine-protein kinase</keyword>
<dbReference type="PROSITE" id="PS50219">
    <property type="entry name" value="CNH"/>
    <property type="match status" value="1"/>
</dbReference>
<evidence type="ECO:0000256" key="8">
    <source>
        <dbReference type="ARBA" id="ARBA00047899"/>
    </source>
</evidence>
<evidence type="ECO:0000313" key="14">
    <source>
        <dbReference type="Ensembl" id="ENSSRHP00000083754.1"/>
    </source>
</evidence>
<dbReference type="SUPFAM" id="SSF56112">
    <property type="entry name" value="Protein kinase-like (PK-like)"/>
    <property type="match status" value="1"/>
</dbReference>
<dbReference type="Gene3D" id="3.30.200.20">
    <property type="entry name" value="Phosphorylase Kinase, domain 1"/>
    <property type="match status" value="1"/>
</dbReference>
<dbReference type="Pfam" id="PF00780">
    <property type="entry name" value="CNH"/>
    <property type="match status" value="1"/>
</dbReference>
<comment type="catalytic activity">
    <reaction evidence="8">
        <text>L-threonyl-[protein] + ATP = O-phospho-L-threonyl-[protein] + ADP + H(+)</text>
        <dbReference type="Rhea" id="RHEA:46608"/>
        <dbReference type="Rhea" id="RHEA-COMP:11060"/>
        <dbReference type="Rhea" id="RHEA-COMP:11605"/>
        <dbReference type="ChEBI" id="CHEBI:15378"/>
        <dbReference type="ChEBI" id="CHEBI:30013"/>
        <dbReference type="ChEBI" id="CHEBI:30616"/>
        <dbReference type="ChEBI" id="CHEBI:61977"/>
        <dbReference type="ChEBI" id="CHEBI:456216"/>
        <dbReference type="EC" id="2.7.11.1"/>
    </reaction>
</comment>
<keyword evidence="7 10" id="KW-0067">ATP-binding</keyword>
<dbReference type="PROSITE" id="PS00108">
    <property type="entry name" value="PROTEIN_KINASE_ST"/>
    <property type="match status" value="1"/>
</dbReference>
<evidence type="ECO:0000259" key="13">
    <source>
        <dbReference type="PROSITE" id="PS50219"/>
    </source>
</evidence>
<dbReference type="InterPro" id="IPR017441">
    <property type="entry name" value="Protein_kinase_ATP_BS"/>
</dbReference>
<dbReference type="GO" id="GO:0004674">
    <property type="term" value="F:protein serine/threonine kinase activity"/>
    <property type="evidence" value="ECO:0007669"/>
    <property type="project" value="UniProtKB-KW"/>
</dbReference>
<evidence type="ECO:0000259" key="12">
    <source>
        <dbReference type="PROSITE" id="PS50011"/>
    </source>
</evidence>
<feature type="domain" description="Protein kinase" evidence="12">
    <location>
        <begin position="16"/>
        <end position="280"/>
    </location>
</feature>
<feature type="region of interest" description="Disordered" evidence="11">
    <location>
        <begin position="767"/>
        <end position="844"/>
    </location>
</feature>
<dbReference type="FunFam" id="1.10.510.10:FF:000003">
    <property type="entry name" value="TRAF2 and NCK-interacting protein kinase isoform 4"/>
    <property type="match status" value="1"/>
</dbReference>
<evidence type="ECO:0000256" key="11">
    <source>
        <dbReference type="SAM" id="MobiDB-lite"/>
    </source>
</evidence>
<feature type="compositionally biased region" description="Polar residues" evidence="11">
    <location>
        <begin position="874"/>
        <end position="891"/>
    </location>
</feature>
<evidence type="ECO:0000256" key="6">
    <source>
        <dbReference type="ARBA" id="ARBA00022777"/>
    </source>
</evidence>
<feature type="compositionally biased region" description="Basic and acidic residues" evidence="11">
    <location>
        <begin position="735"/>
        <end position="744"/>
    </location>
</feature>
<accession>A0A673LZM8</accession>
<dbReference type="InterPro" id="IPR051700">
    <property type="entry name" value="STE20_Ser-Thr_kinase"/>
</dbReference>
<reference evidence="14" key="1">
    <citation type="submission" date="2025-08" db="UniProtKB">
        <authorList>
            <consortium name="Ensembl"/>
        </authorList>
    </citation>
    <scope>IDENTIFICATION</scope>
</reference>
<evidence type="ECO:0000256" key="1">
    <source>
        <dbReference type="ARBA" id="ARBA00008874"/>
    </source>
</evidence>
<dbReference type="EC" id="2.7.11.1" evidence="2"/>
<evidence type="ECO:0000256" key="2">
    <source>
        <dbReference type="ARBA" id="ARBA00012513"/>
    </source>
</evidence>
<dbReference type="GO" id="GO:0005829">
    <property type="term" value="C:cytosol"/>
    <property type="evidence" value="ECO:0007669"/>
    <property type="project" value="TreeGrafter"/>
</dbReference>
<feature type="region of interest" description="Disordered" evidence="11">
    <location>
        <begin position="299"/>
        <end position="338"/>
    </location>
</feature>